<evidence type="ECO:0000313" key="2">
    <source>
        <dbReference type="EMBL" id="KAJ7703882.1"/>
    </source>
</evidence>
<dbReference type="AlphaFoldDB" id="A0AAD7M6N7"/>
<feature type="transmembrane region" description="Helical" evidence="1">
    <location>
        <begin position="137"/>
        <end position="159"/>
    </location>
</feature>
<sequence>MSSSFAPPGESAYDLWIERSNLNGVILSAVAYGILFTVTFQTLLLFLQRPKSKIPWGSVTYICVMFILASIGLGGNAKFNQMTFIDDRNYPGGPNAFTIDFYATPVNLSSFISYTVMSWFADGMVLWRFNLIWNHNYWLSAFPALMLAGSIASSIALVISVTNSGNTFWASKSVQIGIAYWSLSIALNIILTVLIASRIWFLRYRIRRSLGSQHSGQYLSVTAMLVESAALYAVWSTVFLVCYARNTPFQNILLPPLGQIQGIAPLLILFRVAQGRGWSQSTVSGNYTQPSRIPVSEVTVNGAGSRNIEMGLKVNMRTDRVTHWDDGKGSSV</sequence>
<keyword evidence="1" id="KW-0472">Membrane</keyword>
<comment type="caution">
    <text evidence="2">The sequence shown here is derived from an EMBL/GenBank/DDBJ whole genome shotgun (WGS) entry which is preliminary data.</text>
</comment>
<feature type="transmembrane region" description="Helical" evidence="1">
    <location>
        <begin position="221"/>
        <end position="246"/>
    </location>
</feature>
<feature type="transmembrane region" description="Helical" evidence="1">
    <location>
        <begin position="25"/>
        <end position="47"/>
    </location>
</feature>
<name>A0AAD7M6N7_MYCRO</name>
<keyword evidence="1" id="KW-0812">Transmembrane</keyword>
<keyword evidence="1" id="KW-1133">Transmembrane helix</keyword>
<evidence type="ECO:0000256" key="1">
    <source>
        <dbReference type="SAM" id="Phobius"/>
    </source>
</evidence>
<protein>
    <submittedName>
        <fullName evidence="2">Uncharacterized protein</fullName>
    </submittedName>
</protein>
<feature type="transmembrane region" description="Helical" evidence="1">
    <location>
        <begin position="59"/>
        <end position="77"/>
    </location>
</feature>
<proteinExistence type="predicted"/>
<feature type="transmembrane region" description="Helical" evidence="1">
    <location>
        <begin position="252"/>
        <end position="270"/>
    </location>
</feature>
<keyword evidence="3" id="KW-1185">Reference proteome</keyword>
<gene>
    <name evidence="2" type="ORF">B0H17DRAFT_921603</name>
</gene>
<feature type="transmembrane region" description="Helical" evidence="1">
    <location>
        <begin position="111"/>
        <end position="130"/>
    </location>
</feature>
<reference evidence="2" key="1">
    <citation type="submission" date="2023-03" db="EMBL/GenBank/DDBJ databases">
        <title>Massive genome expansion in bonnet fungi (Mycena s.s.) driven by repeated elements and novel gene families across ecological guilds.</title>
        <authorList>
            <consortium name="Lawrence Berkeley National Laboratory"/>
            <person name="Harder C.B."/>
            <person name="Miyauchi S."/>
            <person name="Viragh M."/>
            <person name="Kuo A."/>
            <person name="Thoen E."/>
            <person name="Andreopoulos B."/>
            <person name="Lu D."/>
            <person name="Skrede I."/>
            <person name="Drula E."/>
            <person name="Henrissat B."/>
            <person name="Morin E."/>
            <person name="Kohler A."/>
            <person name="Barry K."/>
            <person name="LaButti K."/>
            <person name="Morin E."/>
            <person name="Salamov A."/>
            <person name="Lipzen A."/>
            <person name="Mereny Z."/>
            <person name="Hegedus B."/>
            <person name="Baldrian P."/>
            <person name="Stursova M."/>
            <person name="Weitz H."/>
            <person name="Taylor A."/>
            <person name="Grigoriev I.V."/>
            <person name="Nagy L.G."/>
            <person name="Martin F."/>
            <person name="Kauserud H."/>
        </authorList>
    </citation>
    <scope>NUCLEOTIDE SEQUENCE</scope>
    <source>
        <strain evidence="2">CBHHK067</strain>
    </source>
</reference>
<organism evidence="2 3">
    <name type="scientific">Mycena rosella</name>
    <name type="common">Pink bonnet</name>
    <name type="synonym">Agaricus rosellus</name>
    <dbReference type="NCBI Taxonomy" id="1033263"/>
    <lineage>
        <taxon>Eukaryota</taxon>
        <taxon>Fungi</taxon>
        <taxon>Dikarya</taxon>
        <taxon>Basidiomycota</taxon>
        <taxon>Agaricomycotina</taxon>
        <taxon>Agaricomycetes</taxon>
        <taxon>Agaricomycetidae</taxon>
        <taxon>Agaricales</taxon>
        <taxon>Marasmiineae</taxon>
        <taxon>Mycenaceae</taxon>
        <taxon>Mycena</taxon>
    </lineage>
</organism>
<evidence type="ECO:0000313" key="3">
    <source>
        <dbReference type="Proteomes" id="UP001221757"/>
    </source>
</evidence>
<feature type="transmembrane region" description="Helical" evidence="1">
    <location>
        <begin position="179"/>
        <end position="201"/>
    </location>
</feature>
<dbReference type="Proteomes" id="UP001221757">
    <property type="component" value="Unassembled WGS sequence"/>
</dbReference>
<accession>A0AAD7M6N7</accession>
<dbReference type="EMBL" id="JARKIE010000011">
    <property type="protein sequence ID" value="KAJ7703882.1"/>
    <property type="molecule type" value="Genomic_DNA"/>
</dbReference>